<dbReference type="SUPFAM" id="SSF52374">
    <property type="entry name" value="Nucleotidylyl transferase"/>
    <property type="match status" value="1"/>
</dbReference>
<gene>
    <name evidence="10" type="ORF">A2541_02115</name>
</gene>
<evidence type="ECO:0000256" key="8">
    <source>
        <dbReference type="NCBIfam" id="TIGR00234"/>
    </source>
</evidence>
<keyword evidence="3 9" id="KW-0547">Nucleotide-binding</keyword>
<dbReference type="GO" id="GO:0003723">
    <property type="term" value="F:RNA binding"/>
    <property type="evidence" value="ECO:0007669"/>
    <property type="project" value="InterPro"/>
</dbReference>
<evidence type="ECO:0000313" key="10">
    <source>
        <dbReference type="EMBL" id="OHA47912.1"/>
    </source>
</evidence>
<dbReference type="PANTHER" id="PTHR11766">
    <property type="entry name" value="TYROSYL-TRNA SYNTHETASE"/>
    <property type="match status" value="1"/>
</dbReference>
<sequence length="400" mass="45359">MKIDTDIKKIEEFFTRGIENIFPNAEFLRKKLLSGERQTIYLGIDPTGPTLHMGHAVVLKKLRDLQNLGHKIILLLGDFTATIGDPDKLSVRKPLTRRQVLNNARDYKKQASRFLKFGWNGAELKYNSKWLAKLSFEELLGLSSHLTYAQIIKRSMFQERLKQDKDIYLNEFLYPLMQGYDSVVMDVDGEIGGNDQVFNMLVGRDLLKKIKNKEKFVIGTKLLVDPTGLKMGKTTGNMITMKDSPDEMFGKVMSWPDSLILLGFELCTDVSMEEIEKIKKEMSAGTNPRDIKVRLAKEVVKIYHSAEEADRAEENFVKTFKEGGVPEQIDEVKANSGELLSELAVKAGLVKSKGEFRRLVLEGAVSQMETNIKISDVNEKVTTTGVFKIGKRRFLKIILS</sequence>
<keyword evidence="4 9" id="KW-0067">ATP-binding</keyword>
<comment type="caution">
    <text evidence="10">The sequence shown here is derived from an EMBL/GenBank/DDBJ whole genome shotgun (WGS) entry which is preliminary data.</text>
</comment>
<dbReference type="InterPro" id="IPR002305">
    <property type="entry name" value="aa-tRNA-synth_Ic"/>
</dbReference>
<dbReference type="PANTHER" id="PTHR11766:SF1">
    <property type="entry name" value="TYROSINE--TRNA LIGASE"/>
    <property type="match status" value="1"/>
</dbReference>
<dbReference type="InterPro" id="IPR002307">
    <property type="entry name" value="Tyr-tRNA-ligase"/>
</dbReference>
<evidence type="ECO:0000256" key="9">
    <source>
        <dbReference type="RuleBase" id="RU363036"/>
    </source>
</evidence>
<dbReference type="GO" id="GO:0005524">
    <property type="term" value="F:ATP binding"/>
    <property type="evidence" value="ECO:0007669"/>
    <property type="project" value="UniProtKB-KW"/>
</dbReference>
<protein>
    <recommendedName>
        <fullName evidence="1 8">Tyrosine--tRNA ligase</fullName>
        <ecNumber evidence="1 8">6.1.1.1</ecNumber>
    </recommendedName>
</protein>
<reference evidence="10 11" key="1">
    <citation type="journal article" date="2016" name="Nat. Commun.">
        <title>Thousands of microbial genomes shed light on interconnected biogeochemical processes in an aquifer system.</title>
        <authorList>
            <person name="Anantharaman K."/>
            <person name="Brown C.T."/>
            <person name="Hug L.A."/>
            <person name="Sharon I."/>
            <person name="Castelle C.J."/>
            <person name="Probst A.J."/>
            <person name="Thomas B.C."/>
            <person name="Singh A."/>
            <person name="Wilkins M.J."/>
            <person name="Karaoz U."/>
            <person name="Brodie E.L."/>
            <person name="Williams K.H."/>
            <person name="Hubbard S.S."/>
            <person name="Banfield J.F."/>
        </authorList>
    </citation>
    <scope>NUCLEOTIDE SEQUENCE [LARGE SCALE GENOMIC DNA]</scope>
</reference>
<dbReference type="PROSITE" id="PS00178">
    <property type="entry name" value="AA_TRNA_LIGASE_I"/>
    <property type="match status" value="1"/>
</dbReference>
<evidence type="ECO:0000256" key="6">
    <source>
        <dbReference type="ARBA" id="ARBA00023146"/>
    </source>
</evidence>
<evidence type="ECO:0000256" key="7">
    <source>
        <dbReference type="ARBA" id="ARBA00048248"/>
    </source>
</evidence>
<evidence type="ECO:0000256" key="2">
    <source>
        <dbReference type="ARBA" id="ARBA00022598"/>
    </source>
</evidence>
<evidence type="ECO:0000256" key="3">
    <source>
        <dbReference type="ARBA" id="ARBA00022741"/>
    </source>
</evidence>
<dbReference type="InterPro" id="IPR014729">
    <property type="entry name" value="Rossmann-like_a/b/a_fold"/>
</dbReference>
<dbReference type="Gene3D" id="3.10.290.10">
    <property type="entry name" value="RNA-binding S4 domain"/>
    <property type="match status" value="1"/>
</dbReference>
<dbReference type="InterPro" id="IPR001412">
    <property type="entry name" value="aa-tRNA-synth_I_CS"/>
</dbReference>
<dbReference type="InterPro" id="IPR024088">
    <property type="entry name" value="Tyr-tRNA-ligase_bac-type"/>
</dbReference>
<keyword evidence="5 9" id="KW-0648">Protein biosynthesis</keyword>
<dbReference type="CDD" id="cd00805">
    <property type="entry name" value="TyrRS_core"/>
    <property type="match status" value="1"/>
</dbReference>
<dbReference type="EMBL" id="MHSQ01000001">
    <property type="protein sequence ID" value="OHA47912.1"/>
    <property type="molecule type" value="Genomic_DNA"/>
</dbReference>
<dbReference type="EC" id="6.1.1.1" evidence="1 8"/>
<dbReference type="STRING" id="1802338.A2541_02115"/>
<name>A0A1G2PJW2_9BACT</name>
<comment type="catalytic activity">
    <reaction evidence="7">
        <text>tRNA(Tyr) + L-tyrosine + ATP = L-tyrosyl-tRNA(Tyr) + AMP + diphosphate + H(+)</text>
        <dbReference type="Rhea" id="RHEA:10220"/>
        <dbReference type="Rhea" id="RHEA-COMP:9706"/>
        <dbReference type="Rhea" id="RHEA-COMP:9707"/>
        <dbReference type="ChEBI" id="CHEBI:15378"/>
        <dbReference type="ChEBI" id="CHEBI:30616"/>
        <dbReference type="ChEBI" id="CHEBI:33019"/>
        <dbReference type="ChEBI" id="CHEBI:58315"/>
        <dbReference type="ChEBI" id="CHEBI:78442"/>
        <dbReference type="ChEBI" id="CHEBI:78536"/>
        <dbReference type="ChEBI" id="CHEBI:456215"/>
        <dbReference type="EC" id="6.1.1.1"/>
    </reaction>
</comment>
<keyword evidence="2 9" id="KW-0436">Ligase</keyword>
<evidence type="ECO:0000256" key="1">
    <source>
        <dbReference type="ARBA" id="ARBA00013160"/>
    </source>
</evidence>
<dbReference type="InterPro" id="IPR036986">
    <property type="entry name" value="S4_RNA-bd_sf"/>
</dbReference>
<evidence type="ECO:0000313" key="11">
    <source>
        <dbReference type="Proteomes" id="UP000176965"/>
    </source>
</evidence>
<proteinExistence type="inferred from homology"/>
<dbReference type="Pfam" id="PF00579">
    <property type="entry name" value="tRNA-synt_1b"/>
    <property type="match status" value="1"/>
</dbReference>
<dbReference type="GO" id="GO:0006437">
    <property type="term" value="P:tyrosyl-tRNA aminoacylation"/>
    <property type="evidence" value="ECO:0007669"/>
    <property type="project" value="UniProtKB-UniRule"/>
</dbReference>
<dbReference type="Gene3D" id="3.40.50.620">
    <property type="entry name" value="HUPs"/>
    <property type="match status" value="1"/>
</dbReference>
<accession>A0A1G2PJW2</accession>
<comment type="similarity">
    <text evidence="9">Belongs to the class-I aminoacyl-tRNA synthetase family.</text>
</comment>
<dbReference type="NCBIfam" id="TIGR00234">
    <property type="entry name" value="tyrS"/>
    <property type="match status" value="1"/>
</dbReference>
<evidence type="ECO:0000256" key="5">
    <source>
        <dbReference type="ARBA" id="ARBA00022917"/>
    </source>
</evidence>
<evidence type="ECO:0000256" key="4">
    <source>
        <dbReference type="ARBA" id="ARBA00022840"/>
    </source>
</evidence>
<dbReference type="Proteomes" id="UP000176965">
    <property type="component" value="Unassembled WGS sequence"/>
</dbReference>
<organism evidence="10 11">
    <name type="scientific">Candidatus Taylorbacteria bacterium RIFOXYD2_FULL_36_9</name>
    <dbReference type="NCBI Taxonomy" id="1802338"/>
    <lineage>
        <taxon>Bacteria</taxon>
        <taxon>Candidatus Tayloriibacteriota</taxon>
    </lineage>
</organism>
<dbReference type="Gene3D" id="1.10.240.10">
    <property type="entry name" value="Tyrosyl-Transfer RNA Synthetase"/>
    <property type="match status" value="1"/>
</dbReference>
<dbReference type="SUPFAM" id="SSF55174">
    <property type="entry name" value="Alpha-L RNA-binding motif"/>
    <property type="match status" value="1"/>
</dbReference>
<dbReference type="PRINTS" id="PR01040">
    <property type="entry name" value="TRNASYNTHTYR"/>
</dbReference>
<dbReference type="AlphaFoldDB" id="A0A1G2PJW2"/>
<dbReference type="GO" id="GO:0005829">
    <property type="term" value="C:cytosol"/>
    <property type="evidence" value="ECO:0007669"/>
    <property type="project" value="TreeGrafter"/>
</dbReference>
<keyword evidence="6 9" id="KW-0030">Aminoacyl-tRNA synthetase</keyword>
<dbReference type="GO" id="GO:0004831">
    <property type="term" value="F:tyrosine-tRNA ligase activity"/>
    <property type="evidence" value="ECO:0007669"/>
    <property type="project" value="UniProtKB-UniRule"/>
</dbReference>